<evidence type="ECO:0008006" key="3">
    <source>
        <dbReference type="Google" id="ProtNLM"/>
    </source>
</evidence>
<evidence type="ECO:0000313" key="2">
    <source>
        <dbReference type="Proteomes" id="UP000765509"/>
    </source>
</evidence>
<protein>
    <recommendedName>
        <fullName evidence="3">Reverse transcriptase/retrotransposon-derived protein RNase H-like domain-containing protein</fullName>
    </recommendedName>
</protein>
<dbReference type="SUPFAM" id="SSF56672">
    <property type="entry name" value="DNA/RNA polymerases"/>
    <property type="match status" value="1"/>
</dbReference>
<dbReference type="InterPro" id="IPR043128">
    <property type="entry name" value="Rev_trsase/Diguanyl_cyclase"/>
</dbReference>
<accession>A0A9Q3BM07</accession>
<name>A0A9Q3BM07_9BASI</name>
<sequence length="126" mass="14424">MKNVLKKCNFGQKEPLELGHNVSGLSLTIDQNKVKEVLQKPVPNRIEEMQSFFLCVIYYRNQIKNLSHLASSRYTICSKDVLFEVTKERRDAYESIKNEITSSPVLMLPNFELSIRLDIDAACISG</sequence>
<organism evidence="1 2">
    <name type="scientific">Austropuccinia psidii MF-1</name>
    <dbReference type="NCBI Taxonomy" id="1389203"/>
    <lineage>
        <taxon>Eukaryota</taxon>
        <taxon>Fungi</taxon>
        <taxon>Dikarya</taxon>
        <taxon>Basidiomycota</taxon>
        <taxon>Pucciniomycotina</taxon>
        <taxon>Pucciniomycetes</taxon>
        <taxon>Pucciniales</taxon>
        <taxon>Sphaerophragmiaceae</taxon>
        <taxon>Austropuccinia</taxon>
    </lineage>
</organism>
<dbReference type="InterPro" id="IPR043502">
    <property type="entry name" value="DNA/RNA_pol_sf"/>
</dbReference>
<dbReference type="AlphaFoldDB" id="A0A9Q3BM07"/>
<dbReference type="PANTHER" id="PTHR33064">
    <property type="entry name" value="POL PROTEIN"/>
    <property type="match status" value="1"/>
</dbReference>
<reference evidence="1" key="1">
    <citation type="submission" date="2021-03" db="EMBL/GenBank/DDBJ databases">
        <title>Draft genome sequence of rust myrtle Austropuccinia psidii MF-1, a brazilian biotype.</title>
        <authorList>
            <person name="Quecine M.C."/>
            <person name="Pachon D.M.R."/>
            <person name="Bonatelli M.L."/>
            <person name="Correr F.H."/>
            <person name="Franceschini L.M."/>
            <person name="Leite T.F."/>
            <person name="Margarido G.R.A."/>
            <person name="Almeida C.A."/>
            <person name="Ferrarezi J.A."/>
            <person name="Labate C.A."/>
        </authorList>
    </citation>
    <scope>NUCLEOTIDE SEQUENCE</scope>
    <source>
        <strain evidence="1">MF-1</strain>
    </source>
</reference>
<dbReference type="Proteomes" id="UP000765509">
    <property type="component" value="Unassembled WGS sequence"/>
</dbReference>
<dbReference type="EMBL" id="AVOT02001851">
    <property type="protein sequence ID" value="MBW0468391.1"/>
    <property type="molecule type" value="Genomic_DNA"/>
</dbReference>
<dbReference type="Gene3D" id="3.30.70.270">
    <property type="match status" value="1"/>
</dbReference>
<dbReference type="PANTHER" id="PTHR33064:SF37">
    <property type="entry name" value="RIBONUCLEASE H"/>
    <property type="match status" value="1"/>
</dbReference>
<dbReference type="InterPro" id="IPR051320">
    <property type="entry name" value="Viral_Replic_Matur_Polypro"/>
</dbReference>
<evidence type="ECO:0000313" key="1">
    <source>
        <dbReference type="EMBL" id="MBW0468391.1"/>
    </source>
</evidence>
<proteinExistence type="predicted"/>
<keyword evidence="2" id="KW-1185">Reference proteome</keyword>
<comment type="caution">
    <text evidence="1">The sequence shown here is derived from an EMBL/GenBank/DDBJ whole genome shotgun (WGS) entry which is preliminary data.</text>
</comment>
<gene>
    <name evidence="1" type="ORF">O181_008106</name>
</gene>